<dbReference type="Proteomes" id="UP000326380">
    <property type="component" value="Unassembled WGS sequence"/>
</dbReference>
<dbReference type="RefSeq" id="WP_151079080.1">
    <property type="nucleotide sequence ID" value="NZ_CP047647.1"/>
</dbReference>
<reference evidence="1 2" key="1">
    <citation type="submission" date="2019-09" db="EMBL/GenBank/DDBJ databases">
        <title>Genome sequence of Hymenobacter sp. M3.</title>
        <authorList>
            <person name="Srinivasan S."/>
        </authorList>
    </citation>
    <scope>NUCLEOTIDE SEQUENCE [LARGE SCALE GENOMIC DNA]</scope>
    <source>
        <strain evidence="1 2">M3</strain>
    </source>
</reference>
<accession>A0A7L4ZX80</accession>
<protein>
    <submittedName>
        <fullName evidence="1">Uncharacterized protein</fullName>
    </submittedName>
</protein>
<keyword evidence="2" id="KW-1185">Reference proteome</keyword>
<comment type="caution">
    <text evidence="1">The sequence shown here is derived from an EMBL/GenBank/DDBJ whole genome shotgun (WGS) entry which is preliminary data.</text>
</comment>
<evidence type="ECO:0000313" key="1">
    <source>
        <dbReference type="EMBL" id="KAA9332138.1"/>
    </source>
</evidence>
<dbReference type="AlphaFoldDB" id="A0A7L4ZX80"/>
<proteinExistence type="predicted"/>
<name>A0A7L4ZX80_9BACT</name>
<organism evidence="1 2">
    <name type="scientific">Hymenobacter busanensis</name>
    <dbReference type="NCBI Taxonomy" id="2607656"/>
    <lineage>
        <taxon>Bacteria</taxon>
        <taxon>Pseudomonadati</taxon>
        <taxon>Bacteroidota</taxon>
        <taxon>Cytophagia</taxon>
        <taxon>Cytophagales</taxon>
        <taxon>Hymenobacteraceae</taxon>
        <taxon>Hymenobacter</taxon>
    </lineage>
</organism>
<gene>
    <name evidence="1" type="ORF">F0P96_11660</name>
</gene>
<evidence type="ECO:0000313" key="2">
    <source>
        <dbReference type="Proteomes" id="UP000326380"/>
    </source>
</evidence>
<dbReference type="EMBL" id="VTWU01000004">
    <property type="protein sequence ID" value="KAA9332138.1"/>
    <property type="molecule type" value="Genomic_DNA"/>
</dbReference>
<sequence>MTRCFFLASGLLLLAGTCHAQNATLAVAGTRLPPGAAPVAPAPASSAVLQAQLDAQRGELEDLRQRLSVSQATEARLTERLRLLERQQQAETLDPLRCTYERVPTWEEAELNAKARP</sequence>